<name>A0A561E9Y9_9MICO</name>
<dbReference type="PANTHER" id="PTHR30283:SF4">
    <property type="entry name" value="PEROXIDE STRESS RESISTANCE PROTEIN YAAA"/>
    <property type="match status" value="1"/>
</dbReference>
<proteinExistence type="predicted"/>
<comment type="caution">
    <text evidence="1">The sequence shown here is derived from an EMBL/GenBank/DDBJ whole genome shotgun (WGS) entry which is preliminary data.</text>
</comment>
<accession>A0A561E9Y9</accession>
<gene>
    <name evidence="1" type="ORF">BKA23_1233</name>
</gene>
<dbReference type="PANTHER" id="PTHR30283">
    <property type="entry name" value="PEROXIDE STRESS RESPONSE PROTEIN YAAA"/>
    <property type="match status" value="1"/>
</dbReference>
<evidence type="ECO:0000313" key="1">
    <source>
        <dbReference type="EMBL" id="TWE12426.1"/>
    </source>
</evidence>
<dbReference type="EMBL" id="VIVQ01000001">
    <property type="protein sequence ID" value="TWE12426.1"/>
    <property type="molecule type" value="Genomic_DNA"/>
</dbReference>
<protein>
    <recommendedName>
        <fullName evidence="3">Peroxide stress protein YaaA</fullName>
    </recommendedName>
</protein>
<dbReference type="GO" id="GO:0005829">
    <property type="term" value="C:cytosol"/>
    <property type="evidence" value="ECO:0007669"/>
    <property type="project" value="TreeGrafter"/>
</dbReference>
<organism evidence="1 2">
    <name type="scientific">Rudaeicoccus suwonensis</name>
    <dbReference type="NCBI Taxonomy" id="657409"/>
    <lineage>
        <taxon>Bacteria</taxon>
        <taxon>Bacillati</taxon>
        <taxon>Actinomycetota</taxon>
        <taxon>Actinomycetes</taxon>
        <taxon>Micrococcales</taxon>
        <taxon>Dermacoccaceae</taxon>
        <taxon>Rudaeicoccus</taxon>
    </lineage>
</organism>
<dbReference type="GO" id="GO:0033194">
    <property type="term" value="P:response to hydroperoxide"/>
    <property type="evidence" value="ECO:0007669"/>
    <property type="project" value="TreeGrafter"/>
</dbReference>
<reference evidence="1 2" key="1">
    <citation type="submission" date="2019-06" db="EMBL/GenBank/DDBJ databases">
        <title>Sequencing the genomes of 1000 actinobacteria strains.</title>
        <authorList>
            <person name="Klenk H.-P."/>
        </authorList>
    </citation>
    <scope>NUCLEOTIDE SEQUENCE [LARGE SCALE GENOMIC DNA]</scope>
    <source>
        <strain evidence="1 2">DSM 19560</strain>
    </source>
</reference>
<keyword evidence="2" id="KW-1185">Reference proteome</keyword>
<dbReference type="Proteomes" id="UP000318297">
    <property type="component" value="Unassembled WGS sequence"/>
</dbReference>
<dbReference type="AlphaFoldDB" id="A0A561E9Y9"/>
<evidence type="ECO:0000313" key="2">
    <source>
        <dbReference type="Proteomes" id="UP000318297"/>
    </source>
</evidence>
<dbReference type="Pfam" id="PF03883">
    <property type="entry name" value="H2O2_YaaD"/>
    <property type="match status" value="1"/>
</dbReference>
<dbReference type="RefSeq" id="WP_145226433.1">
    <property type="nucleotide sequence ID" value="NZ_VIVQ01000001.1"/>
</dbReference>
<evidence type="ECO:0008006" key="3">
    <source>
        <dbReference type="Google" id="ProtNLM"/>
    </source>
</evidence>
<dbReference type="OrthoDB" id="3210767at2"/>
<sequence length="248" mass="26708">MLILLPPSETKTPRRRGAPLKLERLSFPGLTRTRSLIADTLAAASAGPDACHRLGISPGVAAEVARNVDLRTSPAQMVADLYTGVLYDALDLASLDSAATRRARRWIVVQSALFGALRLGDKVPAYRLSMSTKLPGLAPLAAIWRPELDTEMTAAAGRGVIVDCRSSTYAAAWHPGQEQARRWVRIVVPGATHMAKHTRGLVTRHLVETGTDARSPAALRDVLATRFEVALQEPARATVPWDLSVTPA</sequence>
<dbReference type="InterPro" id="IPR005583">
    <property type="entry name" value="YaaA"/>
</dbReference>